<sequence>MSSSPAILAVITARGGSKGLPGKNIKVLMGRPLIAHTIDAARNSRLLTHTIVSTDDPDIARVAKEWGGAVPFMRPAELARDTTPHLPVMQHAVSFMEEAIGAPFEYVVILQPTSPFRTAEDIDGTVQKLIETGADSAVSIVQVSSGEHPIKMKKLEGDRVLHYAIPEPEGTRRQEFPPAYKRSGAVYAMKRNTLMKEGKLYGAHVAGYVVPKERSIDIDDEFDWIRAEYMVKKMEARGESV</sequence>
<reference evidence="1 2" key="1">
    <citation type="journal article" date="2016" name="Nat. Commun.">
        <title>Thousands of microbial genomes shed light on interconnected biogeochemical processes in an aquifer system.</title>
        <authorList>
            <person name="Anantharaman K."/>
            <person name="Brown C.T."/>
            <person name="Hug L.A."/>
            <person name="Sharon I."/>
            <person name="Castelle C.J."/>
            <person name="Probst A.J."/>
            <person name="Thomas B.C."/>
            <person name="Singh A."/>
            <person name="Wilkins M.J."/>
            <person name="Karaoz U."/>
            <person name="Brodie E.L."/>
            <person name="Williams K.H."/>
            <person name="Hubbard S.S."/>
            <person name="Banfield J.F."/>
        </authorList>
    </citation>
    <scope>NUCLEOTIDE SEQUENCE [LARGE SCALE GENOMIC DNA]</scope>
</reference>
<dbReference type="InterPro" id="IPR029044">
    <property type="entry name" value="Nucleotide-diphossugar_trans"/>
</dbReference>
<dbReference type="PANTHER" id="PTHR21485">
    <property type="entry name" value="HAD SUPERFAMILY MEMBERS CMAS AND KDSC"/>
    <property type="match status" value="1"/>
</dbReference>
<dbReference type="AlphaFoldDB" id="A0A1G2KR25"/>
<gene>
    <name evidence="1" type="ORF">A3C16_05865</name>
</gene>
<dbReference type="Gene3D" id="3.90.550.10">
    <property type="entry name" value="Spore Coat Polysaccharide Biosynthesis Protein SpsA, Chain A"/>
    <property type="match status" value="1"/>
</dbReference>
<comment type="caution">
    <text evidence="1">The sequence shown here is derived from an EMBL/GenBank/DDBJ whole genome shotgun (WGS) entry which is preliminary data.</text>
</comment>
<name>A0A1G2KR25_9BACT</name>
<organism evidence="1 2">
    <name type="scientific">Candidatus Sungbacteria bacterium RIFCSPHIGHO2_02_FULL_51_29</name>
    <dbReference type="NCBI Taxonomy" id="1802273"/>
    <lineage>
        <taxon>Bacteria</taxon>
        <taxon>Candidatus Sungiibacteriota</taxon>
    </lineage>
</organism>
<evidence type="ECO:0008006" key="3">
    <source>
        <dbReference type="Google" id="ProtNLM"/>
    </source>
</evidence>
<dbReference type="Pfam" id="PF02348">
    <property type="entry name" value="CTP_transf_3"/>
    <property type="match status" value="1"/>
</dbReference>
<protein>
    <recommendedName>
        <fullName evidence="3">N-acylneuraminate cytidylyltransferase</fullName>
    </recommendedName>
</protein>
<proteinExistence type="predicted"/>
<dbReference type="CDD" id="cd02513">
    <property type="entry name" value="CMP-NeuAc_Synthase"/>
    <property type="match status" value="1"/>
</dbReference>
<dbReference type="InterPro" id="IPR050793">
    <property type="entry name" value="CMP-NeuNAc_synthase"/>
</dbReference>
<dbReference type="EMBL" id="MHQL01000053">
    <property type="protein sequence ID" value="OHA01813.1"/>
    <property type="molecule type" value="Genomic_DNA"/>
</dbReference>
<evidence type="ECO:0000313" key="1">
    <source>
        <dbReference type="EMBL" id="OHA01813.1"/>
    </source>
</evidence>
<accession>A0A1G2KR25</accession>
<evidence type="ECO:0000313" key="2">
    <source>
        <dbReference type="Proteomes" id="UP000177811"/>
    </source>
</evidence>
<dbReference type="InterPro" id="IPR003329">
    <property type="entry name" value="Cytidylyl_trans"/>
</dbReference>
<dbReference type="PANTHER" id="PTHR21485:SF6">
    <property type="entry name" value="N-ACYLNEURAMINATE CYTIDYLYLTRANSFERASE-RELATED"/>
    <property type="match status" value="1"/>
</dbReference>
<dbReference type="Proteomes" id="UP000177811">
    <property type="component" value="Unassembled WGS sequence"/>
</dbReference>
<dbReference type="SUPFAM" id="SSF53448">
    <property type="entry name" value="Nucleotide-diphospho-sugar transferases"/>
    <property type="match status" value="1"/>
</dbReference>
<dbReference type="GO" id="GO:0008781">
    <property type="term" value="F:N-acylneuraminate cytidylyltransferase activity"/>
    <property type="evidence" value="ECO:0007669"/>
    <property type="project" value="TreeGrafter"/>
</dbReference>